<evidence type="ECO:0000256" key="2">
    <source>
        <dbReference type="ARBA" id="ARBA00022605"/>
    </source>
</evidence>
<comment type="function">
    <text evidence="8">Catalyzes the transfer of a phosphate group to glutamate to form L-glutamate 5-phosphate.</text>
</comment>
<evidence type="ECO:0000313" key="10">
    <source>
        <dbReference type="EMBL" id="PTQ57256.1"/>
    </source>
</evidence>
<dbReference type="Pfam" id="PF01472">
    <property type="entry name" value="PUA"/>
    <property type="match status" value="1"/>
</dbReference>
<dbReference type="SMART" id="SM00359">
    <property type="entry name" value="PUA"/>
    <property type="match status" value="1"/>
</dbReference>
<feature type="binding site" evidence="8">
    <location>
        <position position="145"/>
    </location>
    <ligand>
        <name>substrate</name>
    </ligand>
</feature>
<dbReference type="InterPro" id="IPR036393">
    <property type="entry name" value="AceGlu_kinase-like_sf"/>
</dbReference>
<keyword evidence="7 8" id="KW-0067">ATP-binding</keyword>
<dbReference type="UniPathway" id="UPA00098">
    <property type="reaction ID" value="UER00359"/>
</dbReference>
<keyword evidence="6 8" id="KW-0418">Kinase</keyword>
<feature type="binding site" evidence="8">
    <location>
        <begin position="165"/>
        <end position="166"/>
    </location>
    <ligand>
        <name>ATP</name>
        <dbReference type="ChEBI" id="CHEBI:30616"/>
    </ligand>
</feature>
<dbReference type="Pfam" id="PF00696">
    <property type="entry name" value="AA_kinase"/>
    <property type="match status" value="1"/>
</dbReference>
<comment type="caution">
    <text evidence="10">The sequence shown here is derived from an EMBL/GenBank/DDBJ whole genome shotgun (WGS) entry which is preliminary data.</text>
</comment>
<dbReference type="SUPFAM" id="SSF53633">
    <property type="entry name" value="Carbamate kinase-like"/>
    <property type="match status" value="1"/>
</dbReference>
<comment type="pathway">
    <text evidence="8">Amino-acid biosynthesis; L-proline biosynthesis; L-glutamate 5-semialdehyde from L-glutamate: step 1/2.</text>
</comment>
<dbReference type="GO" id="GO:0004349">
    <property type="term" value="F:glutamate 5-kinase activity"/>
    <property type="evidence" value="ECO:0007669"/>
    <property type="project" value="UniProtKB-UniRule"/>
</dbReference>
<keyword evidence="4 8" id="KW-0808">Transferase</keyword>
<evidence type="ECO:0000256" key="6">
    <source>
        <dbReference type="ARBA" id="ARBA00022777"/>
    </source>
</evidence>
<dbReference type="CDD" id="cd21157">
    <property type="entry name" value="PUA_G5K"/>
    <property type="match status" value="1"/>
</dbReference>
<dbReference type="Gene3D" id="2.30.130.10">
    <property type="entry name" value="PUA domain"/>
    <property type="match status" value="1"/>
</dbReference>
<dbReference type="PROSITE" id="PS50890">
    <property type="entry name" value="PUA"/>
    <property type="match status" value="1"/>
</dbReference>
<dbReference type="GO" id="GO:0003723">
    <property type="term" value="F:RNA binding"/>
    <property type="evidence" value="ECO:0007669"/>
    <property type="project" value="InterPro"/>
</dbReference>
<dbReference type="InterPro" id="IPR001048">
    <property type="entry name" value="Asp/Glu/Uridylate_kinase"/>
</dbReference>
<evidence type="ECO:0000256" key="8">
    <source>
        <dbReference type="HAMAP-Rule" id="MF_00456"/>
    </source>
</evidence>
<dbReference type="PANTHER" id="PTHR43654:SF1">
    <property type="entry name" value="ISOPENTENYL PHOSPHATE KINASE"/>
    <property type="match status" value="1"/>
</dbReference>
<protein>
    <recommendedName>
        <fullName evidence="8">Glutamate 5-kinase</fullName>
        <ecNumber evidence="8">2.7.2.11</ecNumber>
    </recommendedName>
    <alternativeName>
        <fullName evidence="8">Gamma-glutamyl kinase</fullName>
        <shortName evidence="8">GK</shortName>
    </alternativeName>
</protein>
<evidence type="ECO:0000256" key="4">
    <source>
        <dbReference type="ARBA" id="ARBA00022679"/>
    </source>
</evidence>
<dbReference type="GO" id="GO:0005829">
    <property type="term" value="C:cytosol"/>
    <property type="evidence" value="ECO:0007669"/>
    <property type="project" value="TreeGrafter"/>
</dbReference>
<dbReference type="GO" id="GO:0055129">
    <property type="term" value="P:L-proline biosynthetic process"/>
    <property type="evidence" value="ECO:0007669"/>
    <property type="project" value="UniProtKB-UniRule"/>
</dbReference>
<feature type="binding site" evidence="8">
    <location>
        <begin position="207"/>
        <end position="213"/>
    </location>
    <ligand>
        <name>ATP</name>
        <dbReference type="ChEBI" id="CHEBI:30616"/>
    </ligand>
</feature>
<dbReference type="InterPro" id="IPR005715">
    <property type="entry name" value="Glu_5kinase/COase_Synthase"/>
</dbReference>
<organism evidence="10 11">
    <name type="scientific">Candidatus Carbonibacillus altaicus</name>
    <dbReference type="NCBI Taxonomy" id="2163959"/>
    <lineage>
        <taxon>Bacteria</taxon>
        <taxon>Bacillati</taxon>
        <taxon>Bacillota</taxon>
        <taxon>Bacilli</taxon>
        <taxon>Bacillales</taxon>
        <taxon>Candidatus Carbonibacillus</taxon>
    </lineage>
</organism>
<comment type="subcellular location">
    <subcellularLocation>
        <location evidence="8">Cytoplasm</location>
    </subcellularLocation>
</comment>
<dbReference type="InterPro" id="IPR002478">
    <property type="entry name" value="PUA"/>
</dbReference>
<evidence type="ECO:0000256" key="5">
    <source>
        <dbReference type="ARBA" id="ARBA00022741"/>
    </source>
</evidence>
<keyword evidence="1 8" id="KW-0963">Cytoplasm</keyword>
<comment type="similarity">
    <text evidence="8">Belongs to the glutamate 5-kinase family.</text>
</comment>
<dbReference type="PRINTS" id="PR00474">
    <property type="entry name" value="GLU5KINASE"/>
</dbReference>
<dbReference type="FunFam" id="3.40.1160.10:FF:000018">
    <property type="entry name" value="Glutamate 5-kinase"/>
    <property type="match status" value="1"/>
</dbReference>
<dbReference type="CDD" id="cd04242">
    <property type="entry name" value="AAK_G5K_ProB"/>
    <property type="match status" value="1"/>
</dbReference>
<dbReference type="InterPro" id="IPR011529">
    <property type="entry name" value="Glu_5kinase"/>
</dbReference>
<dbReference type="NCBIfam" id="TIGR01027">
    <property type="entry name" value="proB"/>
    <property type="match status" value="1"/>
</dbReference>
<dbReference type="PROSITE" id="PS00902">
    <property type="entry name" value="GLUTAMATE_5_KINASE"/>
    <property type="match status" value="1"/>
</dbReference>
<accession>A0A2R6Y3J5</accession>
<dbReference type="PIRSF" id="PIRSF000729">
    <property type="entry name" value="GK"/>
    <property type="match status" value="1"/>
</dbReference>
<evidence type="ECO:0000256" key="1">
    <source>
        <dbReference type="ARBA" id="ARBA00022490"/>
    </source>
</evidence>
<dbReference type="InterPro" id="IPR036974">
    <property type="entry name" value="PUA_sf"/>
</dbReference>
<feature type="binding site" evidence="8">
    <location>
        <position position="46"/>
    </location>
    <ligand>
        <name>substrate</name>
    </ligand>
</feature>
<dbReference type="EC" id="2.7.2.11" evidence="8"/>
<reference evidence="11" key="1">
    <citation type="journal article" date="2018" name="Sci. Rep.">
        <title>Lignite coal burning seam in the remote Altai Mountains harbors a hydrogen-driven thermophilic microbial community.</title>
        <authorList>
            <person name="Kadnikov V.V."/>
            <person name="Mardanov A.V."/>
            <person name="Ivasenko D.A."/>
            <person name="Antsiferov D.V."/>
            <person name="Beletsky A.V."/>
            <person name="Karnachuk O.V."/>
            <person name="Ravin N.V."/>
        </authorList>
    </citation>
    <scope>NUCLEOTIDE SEQUENCE [LARGE SCALE GENOMIC DNA]</scope>
</reference>
<keyword evidence="2 8" id="KW-0028">Amino-acid biosynthesis</keyword>
<sequence>MRWVVKIGSNSLTDENGSISQDKILFLIEDIVHLRHEGVDVVLVSSGAIAYGRALLGKGSKPLTLPEKQALAALGQPHLLAHYRDTADHFGLKVAQLLLTRSDFDRRERYVRIRQTTDVLLAEQVLPIVNENDTVSVAEIRFGDNDILSALLAINIEADRLIILTDIDGLYDAPPLKVPGAKKIERVETWDDALLLKASDRGSVLGTGGMQSKLNAARLATEAGIETWVMRFERGSLERHFRGEHTGTQFVAAPRSLSPKKRWLSKISRPLGTIWVDDGAREALLDKHKSLLFPGIVRLEGHFEAHDTVRVVDLKNDEIGRGIALVSAVDLTLLLERRQRGEAVPPVKEIIHRDGWVTTAAQPSSNSSF</sequence>
<proteinExistence type="inferred from homology"/>
<evidence type="ECO:0000313" key="11">
    <source>
        <dbReference type="Proteomes" id="UP000244338"/>
    </source>
</evidence>
<dbReference type="InterPro" id="IPR019797">
    <property type="entry name" value="Glutamate_5-kinase_CS"/>
</dbReference>
<evidence type="ECO:0000259" key="9">
    <source>
        <dbReference type="SMART" id="SM00359"/>
    </source>
</evidence>
<evidence type="ECO:0000256" key="7">
    <source>
        <dbReference type="ARBA" id="ARBA00022840"/>
    </source>
</evidence>
<dbReference type="HAMAP" id="MF_00456">
    <property type="entry name" value="ProB"/>
    <property type="match status" value="1"/>
</dbReference>
<dbReference type="AlphaFoldDB" id="A0A2R6Y3J5"/>
<dbReference type="PANTHER" id="PTHR43654">
    <property type="entry name" value="GLUTAMATE 5-KINASE"/>
    <property type="match status" value="1"/>
</dbReference>
<dbReference type="SUPFAM" id="SSF88697">
    <property type="entry name" value="PUA domain-like"/>
    <property type="match status" value="1"/>
</dbReference>
<dbReference type="InterPro" id="IPR015947">
    <property type="entry name" value="PUA-like_sf"/>
</dbReference>
<dbReference type="InterPro" id="IPR041739">
    <property type="entry name" value="G5K_ProB"/>
</dbReference>
<keyword evidence="3 8" id="KW-0641">Proline biosynthesis</keyword>
<comment type="catalytic activity">
    <reaction evidence="8">
        <text>L-glutamate + ATP = L-glutamyl 5-phosphate + ADP</text>
        <dbReference type="Rhea" id="RHEA:14877"/>
        <dbReference type="ChEBI" id="CHEBI:29985"/>
        <dbReference type="ChEBI" id="CHEBI:30616"/>
        <dbReference type="ChEBI" id="CHEBI:58274"/>
        <dbReference type="ChEBI" id="CHEBI:456216"/>
        <dbReference type="EC" id="2.7.2.11"/>
    </reaction>
</comment>
<dbReference type="GO" id="GO:0005524">
    <property type="term" value="F:ATP binding"/>
    <property type="evidence" value="ECO:0007669"/>
    <property type="project" value="UniProtKB-KW"/>
</dbReference>
<feature type="domain" description="PUA" evidence="9">
    <location>
        <begin position="272"/>
        <end position="348"/>
    </location>
</feature>
<gene>
    <name evidence="8" type="primary">proB</name>
    <name evidence="10" type="ORF">BSOLF_2021</name>
</gene>
<dbReference type="InterPro" id="IPR001057">
    <property type="entry name" value="Glu/AcGlu_kinase"/>
</dbReference>
<keyword evidence="5 8" id="KW-0547">Nucleotide-binding</keyword>
<dbReference type="EMBL" id="PEBX01000010">
    <property type="protein sequence ID" value="PTQ57256.1"/>
    <property type="molecule type" value="Genomic_DNA"/>
</dbReference>
<dbReference type="Proteomes" id="UP000244338">
    <property type="component" value="Unassembled WGS sequence"/>
</dbReference>
<feature type="binding site" evidence="8">
    <location>
        <position position="6"/>
    </location>
    <ligand>
        <name>ATP</name>
        <dbReference type="ChEBI" id="CHEBI:30616"/>
    </ligand>
</feature>
<evidence type="ECO:0000256" key="3">
    <source>
        <dbReference type="ARBA" id="ARBA00022650"/>
    </source>
</evidence>
<feature type="binding site" evidence="8">
    <location>
        <position position="133"/>
    </location>
    <ligand>
        <name>substrate</name>
    </ligand>
</feature>
<dbReference type="Gene3D" id="3.40.1160.10">
    <property type="entry name" value="Acetylglutamate kinase-like"/>
    <property type="match status" value="1"/>
</dbReference>
<name>A0A2R6Y3J5_9BACL</name>